<dbReference type="Pfam" id="PF03321">
    <property type="entry name" value="GH3"/>
    <property type="match status" value="1"/>
</dbReference>
<dbReference type="Proteomes" id="UP001396334">
    <property type="component" value="Unassembled WGS sequence"/>
</dbReference>
<name>A0ABR2QXT0_9ROSI</name>
<dbReference type="InterPro" id="IPR055378">
    <property type="entry name" value="GH3_C"/>
</dbReference>
<dbReference type="EMBL" id="JBBPBN010000030">
    <property type="protein sequence ID" value="KAK9005304.1"/>
    <property type="molecule type" value="Genomic_DNA"/>
</dbReference>
<dbReference type="InterPro" id="IPR004993">
    <property type="entry name" value="GH3"/>
</dbReference>
<evidence type="ECO:0000313" key="7">
    <source>
        <dbReference type="Proteomes" id="UP001396334"/>
    </source>
</evidence>
<dbReference type="InterPro" id="IPR055377">
    <property type="entry name" value="GH3_M"/>
</dbReference>
<evidence type="ECO:0008006" key="8">
    <source>
        <dbReference type="Google" id="ProtNLM"/>
    </source>
</evidence>
<reference evidence="6 7" key="1">
    <citation type="journal article" date="2024" name="G3 (Bethesda)">
        <title>Genome assembly of Hibiscus sabdariffa L. provides insights into metabolisms of medicinal natural products.</title>
        <authorList>
            <person name="Kim T."/>
        </authorList>
    </citation>
    <scope>NUCLEOTIDE SEQUENCE [LARGE SCALE GENOMIC DNA]</scope>
    <source>
        <strain evidence="6">TK-2024</strain>
        <tissue evidence="6">Old leaves</tissue>
    </source>
</reference>
<feature type="domain" description="GH3 C-terminal" evidence="5">
    <location>
        <begin position="435"/>
        <end position="557"/>
    </location>
</feature>
<protein>
    <recommendedName>
        <fullName evidence="8">Indole-3-acetic acid-amido synthetase GH3.17-like</fullName>
    </recommendedName>
</protein>
<evidence type="ECO:0000313" key="6">
    <source>
        <dbReference type="EMBL" id="KAK9005304.1"/>
    </source>
</evidence>
<organism evidence="6 7">
    <name type="scientific">Hibiscus sabdariffa</name>
    <name type="common">roselle</name>
    <dbReference type="NCBI Taxonomy" id="183260"/>
    <lineage>
        <taxon>Eukaryota</taxon>
        <taxon>Viridiplantae</taxon>
        <taxon>Streptophyta</taxon>
        <taxon>Embryophyta</taxon>
        <taxon>Tracheophyta</taxon>
        <taxon>Spermatophyta</taxon>
        <taxon>Magnoliopsida</taxon>
        <taxon>eudicotyledons</taxon>
        <taxon>Gunneridae</taxon>
        <taxon>Pentapetalae</taxon>
        <taxon>rosids</taxon>
        <taxon>malvids</taxon>
        <taxon>Malvales</taxon>
        <taxon>Malvaceae</taxon>
        <taxon>Malvoideae</taxon>
        <taxon>Hibiscus</taxon>
    </lineage>
</organism>
<keyword evidence="3" id="KW-0175">Coiled coil</keyword>
<sequence>MTTANEFEDVLKMIEELTANAEQIQEQLLAHILKKNAGTEYLSRYLNGKTDKELFKTNVPVVSYEDIKPYIDRIADGDKSNILSADSVIEFYRSSGTSEGKPKLIPVTAETHDLRILFFTMLTSVLKKHFGNINQTGKRLEFMFAKQEIDTPSGLKARSVTTSFYRDQGFRNIASRRYTSPIEAIFCSDPNQSMYCQLLVGLLQRDEVVEVASNFATAVLRAIKFLEDYWKELCSNIRSGQLSDWITDSGCRNAVSSIMEPNPQLADSIQNICGCKLWDGIIKKLWPKAKFIGAVVTGVMSQYVETLEFYGGGLPLVSNLYGSSEAFCGINLEILTEPSHVSYTFIPNMAYFEFLPVNKDSIPMSQEDVEPVDLMHVKLDQYYELLVTSSAGLYRYKVGDVLKVTGFHNTTPRFQFVERQNVILSIDSDKTSEADLLKAVTEAKTNLDQLGVSLVGHTSYADTSSIPGHYVVFWELKAKEGNDGQDQLDPRVMEECCYRMEESLNYIYRSYRKQNCIAALEMRVVKQGSFDALMDYYVSGGASMSQYKTPSCLNSKEVIEILESRVMGKFFSPKIPIQIKLDLFSSIRTDMKPSAESERTLMSDVLNCHNIMNQKLPSPPALVGNPH</sequence>
<keyword evidence="2" id="KW-0436">Ligase</keyword>
<accession>A0ABR2QXT0</accession>
<feature type="coiled-coil region" evidence="3">
    <location>
        <begin position="7"/>
        <end position="34"/>
    </location>
</feature>
<proteinExistence type="inferred from homology"/>
<gene>
    <name evidence="6" type="ORF">V6N11_042746</name>
</gene>
<dbReference type="PANTHER" id="PTHR31901:SF57">
    <property type="entry name" value="INDOLE-3-ACETIC ACID-AMIDO SYNTHETASE GH3.17-LIKE ISOFORM X3"/>
    <property type="match status" value="1"/>
</dbReference>
<feature type="domain" description="GH3 middle" evidence="4">
    <location>
        <begin position="343"/>
        <end position="419"/>
    </location>
</feature>
<evidence type="ECO:0000256" key="3">
    <source>
        <dbReference type="SAM" id="Coils"/>
    </source>
</evidence>
<evidence type="ECO:0000259" key="4">
    <source>
        <dbReference type="Pfam" id="PF23571"/>
    </source>
</evidence>
<evidence type="ECO:0000259" key="5">
    <source>
        <dbReference type="Pfam" id="PF23572"/>
    </source>
</evidence>
<evidence type="ECO:0000256" key="2">
    <source>
        <dbReference type="ARBA" id="ARBA00022598"/>
    </source>
</evidence>
<dbReference type="Pfam" id="PF23572">
    <property type="entry name" value="GH3_C"/>
    <property type="match status" value="1"/>
</dbReference>
<comment type="similarity">
    <text evidence="1">Belongs to the IAA-amido conjugating enzyme family.</text>
</comment>
<comment type="caution">
    <text evidence="6">The sequence shown here is derived from an EMBL/GenBank/DDBJ whole genome shotgun (WGS) entry which is preliminary data.</text>
</comment>
<dbReference type="PANTHER" id="PTHR31901">
    <property type="entry name" value="GH3 DOMAIN-CONTAINING PROTEIN"/>
    <property type="match status" value="1"/>
</dbReference>
<keyword evidence="7" id="KW-1185">Reference proteome</keyword>
<evidence type="ECO:0000256" key="1">
    <source>
        <dbReference type="ARBA" id="ARBA00008068"/>
    </source>
</evidence>
<dbReference type="Pfam" id="PF23571">
    <property type="entry name" value="GH3_M"/>
    <property type="match status" value="1"/>
</dbReference>